<evidence type="ECO:0000313" key="2">
    <source>
        <dbReference type="Proteomes" id="UP000887564"/>
    </source>
</evidence>
<evidence type="ECO:0000256" key="1">
    <source>
        <dbReference type="SAM" id="MobiDB-lite"/>
    </source>
</evidence>
<dbReference type="Proteomes" id="UP000887564">
    <property type="component" value="Unplaced"/>
</dbReference>
<organism evidence="2 3">
    <name type="scientific">Parascaris equorum</name>
    <name type="common">Equine roundworm</name>
    <dbReference type="NCBI Taxonomy" id="6256"/>
    <lineage>
        <taxon>Eukaryota</taxon>
        <taxon>Metazoa</taxon>
        <taxon>Ecdysozoa</taxon>
        <taxon>Nematoda</taxon>
        <taxon>Chromadorea</taxon>
        <taxon>Rhabditida</taxon>
        <taxon>Spirurina</taxon>
        <taxon>Ascaridomorpha</taxon>
        <taxon>Ascaridoidea</taxon>
        <taxon>Ascarididae</taxon>
        <taxon>Parascaris</taxon>
    </lineage>
</organism>
<reference evidence="3" key="1">
    <citation type="submission" date="2022-11" db="UniProtKB">
        <authorList>
            <consortium name="WormBaseParasite"/>
        </authorList>
    </citation>
    <scope>IDENTIFICATION</scope>
</reference>
<accession>A0A914R968</accession>
<name>A0A914R968_PAREQ</name>
<dbReference type="AlphaFoldDB" id="A0A914R968"/>
<protein>
    <submittedName>
        <fullName evidence="3">Uncharacterized protein</fullName>
    </submittedName>
</protein>
<evidence type="ECO:0000313" key="3">
    <source>
        <dbReference type="WBParaSite" id="PEQ_0000300201-mRNA-1"/>
    </source>
</evidence>
<feature type="compositionally biased region" description="Polar residues" evidence="1">
    <location>
        <begin position="64"/>
        <end position="76"/>
    </location>
</feature>
<sequence length="76" mass="8423">MSTRDQLRHRYLNNASHRSDSCRGQDPAVTTRRTRITDVQVPSPKEPAPGAPLPRCPSTDINKKQYQPSSHASPTG</sequence>
<feature type="region of interest" description="Disordered" evidence="1">
    <location>
        <begin position="1"/>
        <end position="76"/>
    </location>
</feature>
<feature type="compositionally biased region" description="Pro residues" evidence="1">
    <location>
        <begin position="44"/>
        <end position="55"/>
    </location>
</feature>
<proteinExistence type="predicted"/>
<dbReference type="WBParaSite" id="PEQ_0000300201-mRNA-1">
    <property type="protein sequence ID" value="PEQ_0000300201-mRNA-1"/>
    <property type="gene ID" value="PEQ_0000300201"/>
</dbReference>
<keyword evidence="2" id="KW-1185">Reference proteome</keyword>